<dbReference type="AlphaFoldDB" id="A0A3N4PYX4"/>
<keyword evidence="3" id="KW-1185">Reference proteome</keyword>
<feature type="domain" description="MobA/VirD2-like nuclease" evidence="1">
    <location>
        <begin position="11"/>
        <end position="146"/>
    </location>
</feature>
<sequence>MIKNMNDALAYNENKVSKGQARLIMAYRFAANVEELSFGEKLRRFTLLNDRAPNISNNTAHIFLSFHSNEKSLLTDERLASIAQSYMEQIGFGGQPYLVYTHTDTANPHLHIVTTPILVTGRTINCHNIGKRLSAPARKQIEAAFHLIPAEKSRQLAPEELKPLNFRYQYGKTPTMQEISKRVRYVLSAYRFTSLQEFNAVLRIHGIMAFTGNHGSRQALAGGLTYHAIDESGCKIGVPVAASNIATSPTLPHILKQCAKNAVTASRRNQRLVSKINEILDTHRPPQEIAAAFRAAKIYAVSDSKTAETFFIDGQNNAVIPATNIATQSNRENKPHHRFLDHRLPDQSSTTATLTYTILDELLRPTATVDQYAQFQKKKKKRQKGR</sequence>
<dbReference type="EMBL" id="RPDH01000001">
    <property type="protein sequence ID" value="RPE13158.1"/>
    <property type="molecule type" value="Genomic_DNA"/>
</dbReference>
<gene>
    <name evidence="2" type="ORF">EGT74_06405</name>
</gene>
<proteinExistence type="predicted"/>
<evidence type="ECO:0000313" key="3">
    <source>
        <dbReference type="Proteomes" id="UP000278351"/>
    </source>
</evidence>
<name>A0A3N4PYX4_9BACT</name>
<evidence type="ECO:0000313" key="2">
    <source>
        <dbReference type="EMBL" id="RPE13158.1"/>
    </source>
</evidence>
<protein>
    <recommendedName>
        <fullName evidence="1">MobA/VirD2-like nuclease domain-containing protein</fullName>
    </recommendedName>
</protein>
<comment type="caution">
    <text evidence="2">The sequence shown here is derived from an EMBL/GenBank/DDBJ whole genome shotgun (WGS) entry which is preliminary data.</text>
</comment>
<reference evidence="2 3" key="1">
    <citation type="submission" date="2018-11" db="EMBL/GenBank/DDBJ databases">
        <title>Chitinophaga lutea sp.nov., isolate from arsenic contaminated soil.</title>
        <authorList>
            <person name="Zong Y."/>
        </authorList>
    </citation>
    <scope>NUCLEOTIDE SEQUENCE [LARGE SCALE GENOMIC DNA]</scope>
    <source>
        <strain evidence="2 3">ZY74</strain>
    </source>
</reference>
<dbReference type="InterPro" id="IPR005094">
    <property type="entry name" value="Endonuclease_MobA/VirD2"/>
</dbReference>
<accession>A0A3N4PYX4</accession>
<organism evidence="2 3">
    <name type="scientific">Chitinophaga lutea</name>
    <dbReference type="NCBI Taxonomy" id="2488634"/>
    <lineage>
        <taxon>Bacteria</taxon>
        <taxon>Pseudomonadati</taxon>
        <taxon>Bacteroidota</taxon>
        <taxon>Chitinophagia</taxon>
        <taxon>Chitinophagales</taxon>
        <taxon>Chitinophagaceae</taxon>
        <taxon>Chitinophaga</taxon>
    </lineage>
</organism>
<dbReference type="Proteomes" id="UP000278351">
    <property type="component" value="Unassembled WGS sequence"/>
</dbReference>
<dbReference type="Pfam" id="PF03432">
    <property type="entry name" value="Relaxase"/>
    <property type="match status" value="1"/>
</dbReference>
<evidence type="ECO:0000259" key="1">
    <source>
        <dbReference type="Pfam" id="PF03432"/>
    </source>
</evidence>